<sequence>HHQQGPVIDYVYPPLEDPECRLAPYVHIKQRPRKSTDSQQSSTQELVEFYEPVEQWSTLPFYALP</sequence>
<dbReference type="AlphaFoldDB" id="A0A9W8AIB7"/>
<proteinExistence type="predicted"/>
<feature type="non-terminal residue" evidence="1">
    <location>
        <position position="1"/>
    </location>
</feature>
<evidence type="ECO:0000313" key="1">
    <source>
        <dbReference type="EMBL" id="KAJ1950912.1"/>
    </source>
</evidence>
<accession>A0A9W8AIB7</accession>
<keyword evidence="2" id="KW-1185">Reference proteome</keyword>
<dbReference type="Proteomes" id="UP001150925">
    <property type="component" value="Unassembled WGS sequence"/>
</dbReference>
<dbReference type="EMBL" id="JANBPY010003609">
    <property type="protein sequence ID" value="KAJ1950912.1"/>
    <property type="molecule type" value="Genomic_DNA"/>
</dbReference>
<comment type="caution">
    <text evidence="1">The sequence shown here is derived from an EMBL/GenBank/DDBJ whole genome shotgun (WGS) entry which is preliminary data.</text>
</comment>
<organism evidence="1 2">
    <name type="scientific">Dispira parvispora</name>
    <dbReference type="NCBI Taxonomy" id="1520584"/>
    <lineage>
        <taxon>Eukaryota</taxon>
        <taxon>Fungi</taxon>
        <taxon>Fungi incertae sedis</taxon>
        <taxon>Zoopagomycota</taxon>
        <taxon>Kickxellomycotina</taxon>
        <taxon>Dimargaritomycetes</taxon>
        <taxon>Dimargaritales</taxon>
        <taxon>Dimargaritaceae</taxon>
        <taxon>Dispira</taxon>
    </lineage>
</organism>
<dbReference type="OrthoDB" id="192887at2759"/>
<reference evidence="1" key="1">
    <citation type="submission" date="2022-07" db="EMBL/GenBank/DDBJ databases">
        <title>Phylogenomic reconstructions and comparative analyses of Kickxellomycotina fungi.</title>
        <authorList>
            <person name="Reynolds N.K."/>
            <person name="Stajich J.E."/>
            <person name="Barry K."/>
            <person name="Grigoriev I.V."/>
            <person name="Crous P."/>
            <person name="Smith M.E."/>
        </authorList>
    </citation>
    <scope>NUCLEOTIDE SEQUENCE</scope>
    <source>
        <strain evidence="1">RSA 1196</strain>
    </source>
</reference>
<protein>
    <submittedName>
        <fullName evidence="1">Uncharacterized protein</fullName>
    </submittedName>
</protein>
<feature type="non-terminal residue" evidence="1">
    <location>
        <position position="65"/>
    </location>
</feature>
<gene>
    <name evidence="1" type="ORF">IWQ62_006492</name>
</gene>
<evidence type="ECO:0000313" key="2">
    <source>
        <dbReference type="Proteomes" id="UP001150925"/>
    </source>
</evidence>
<name>A0A9W8AIB7_9FUNG</name>